<sequence>MEKGGDRQRKRSLQRRRPHVDMRRQSFLSQVRCASVDVGSPGGLAQLCCGRRERGDDAMPKKALAAPGPFLTGELTFTLGGCGMWLMLPQK</sequence>
<evidence type="ECO:0000313" key="3">
    <source>
        <dbReference type="Proteomes" id="UP000314294"/>
    </source>
</evidence>
<dbReference type="Proteomes" id="UP000314294">
    <property type="component" value="Unassembled WGS sequence"/>
</dbReference>
<dbReference type="AlphaFoldDB" id="A0A4Z2FRP9"/>
<gene>
    <name evidence="2" type="ORF">EYF80_046422</name>
</gene>
<evidence type="ECO:0000313" key="2">
    <source>
        <dbReference type="EMBL" id="TNN43384.1"/>
    </source>
</evidence>
<comment type="caution">
    <text evidence="2">The sequence shown here is derived from an EMBL/GenBank/DDBJ whole genome shotgun (WGS) entry which is preliminary data.</text>
</comment>
<dbReference type="EMBL" id="SRLO01000969">
    <property type="protein sequence ID" value="TNN43384.1"/>
    <property type="molecule type" value="Genomic_DNA"/>
</dbReference>
<accession>A0A4Z2FRP9</accession>
<evidence type="ECO:0000256" key="1">
    <source>
        <dbReference type="SAM" id="MobiDB-lite"/>
    </source>
</evidence>
<feature type="compositionally biased region" description="Basic residues" evidence="1">
    <location>
        <begin position="8"/>
        <end position="18"/>
    </location>
</feature>
<feature type="region of interest" description="Disordered" evidence="1">
    <location>
        <begin position="1"/>
        <end position="21"/>
    </location>
</feature>
<reference evidence="2 3" key="1">
    <citation type="submission" date="2019-03" db="EMBL/GenBank/DDBJ databases">
        <title>First draft genome of Liparis tanakae, snailfish: a comprehensive survey of snailfish specific genes.</title>
        <authorList>
            <person name="Kim W."/>
            <person name="Song I."/>
            <person name="Jeong J.-H."/>
            <person name="Kim D."/>
            <person name="Kim S."/>
            <person name="Ryu S."/>
            <person name="Song J.Y."/>
            <person name="Lee S.K."/>
        </authorList>
    </citation>
    <scope>NUCLEOTIDE SEQUENCE [LARGE SCALE GENOMIC DNA]</scope>
    <source>
        <tissue evidence="2">Muscle</tissue>
    </source>
</reference>
<protein>
    <submittedName>
        <fullName evidence="2">Uncharacterized protein</fullName>
    </submittedName>
</protein>
<name>A0A4Z2FRP9_9TELE</name>
<keyword evidence="3" id="KW-1185">Reference proteome</keyword>
<proteinExistence type="predicted"/>
<organism evidence="2 3">
    <name type="scientific">Liparis tanakae</name>
    <name type="common">Tanaka's snailfish</name>
    <dbReference type="NCBI Taxonomy" id="230148"/>
    <lineage>
        <taxon>Eukaryota</taxon>
        <taxon>Metazoa</taxon>
        <taxon>Chordata</taxon>
        <taxon>Craniata</taxon>
        <taxon>Vertebrata</taxon>
        <taxon>Euteleostomi</taxon>
        <taxon>Actinopterygii</taxon>
        <taxon>Neopterygii</taxon>
        <taxon>Teleostei</taxon>
        <taxon>Neoteleostei</taxon>
        <taxon>Acanthomorphata</taxon>
        <taxon>Eupercaria</taxon>
        <taxon>Perciformes</taxon>
        <taxon>Cottioidei</taxon>
        <taxon>Cottales</taxon>
        <taxon>Liparidae</taxon>
        <taxon>Liparis</taxon>
    </lineage>
</organism>